<dbReference type="eggNOG" id="COG2226">
    <property type="taxonomic scope" value="Bacteria"/>
</dbReference>
<organism evidence="4 5">
    <name type="scientific">Corynebacterium maris DSM 45190</name>
    <dbReference type="NCBI Taxonomy" id="1224163"/>
    <lineage>
        <taxon>Bacteria</taxon>
        <taxon>Bacillati</taxon>
        <taxon>Actinomycetota</taxon>
        <taxon>Actinomycetes</taxon>
        <taxon>Mycobacteriales</taxon>
        <taxon>Corynebacteriaceae</taxon>
        <taxon>Corynebacterium</taxon>
    </lineage>
</organism>
<dbReference type="GO" id="GO:0008168">
    <property type="term" value="F:methyltransferase activity"/>
    <property type="evidence" value="ECO:0007669"/>
    <property type="project" value="UniProtKB-KW"/>
</dbReference>
<evidence type="ECO:0000259" key="3">
    <source>
        <dbReference type="Pfam" id="PF13649"/>
    </source>
</evidence>
<keyword evidence="2" id="KW-0808">Transferase</keyword>
<dbReference type="RefSeq" id="WP_020933569.1">
    <property type="nucleotide sequence ID" value="NC_021915.1"/>
</dbReference>
<dbReference type="EMBL" id="CP003924">
    <property type="protein sequence ID" value="AGS33634.1"/>
    <property type="molecule type" value="Genomic_DNA"/>
</dbReference>
<name>S5SRA9_9CORY</name>
<dbReference type="HOGENOM" id="CLU_066439_1_0_11"/>
<dbReference type="GO" id="GO:0032259">
    <property type="term" value="P:methylation"/>
    <property type="evidence" value="ECO:0007669"/>
    <property type="project" value="UniProtKB-KW"/>
</dbReference>
<dbReference type="Proteomes" id="UP000015388">
    <property type="component" value="Chromosome"/>
</dbReference>
<evidence type="ECO:0000256" key="1">
    <source>
        <dbReference type="ARBA" id="ARBA00022603"/>
    </source>
</evidence>
<evidence type="ECO:0000313" key="4">
    <source>
        <dbReference type="EMBL" id="AGS33634.1"/>
    </source>
</evidence>
<proteinExistence type="predicted"/>
<protein>
    <submittedName>
        <fullName evidence="4">Ubiquinone/menaquinone biosynthesis methylase</fullName>
    </submittedName>
</protein>
<evidence type="ECO:0000313" key="5">
    <source>
        <dbReference type="Proteomes" id="UP000015388"/>
    </source>
</evidence>
<sequence length="281" mass="29671">MTHHHSHSHQDPWRDLPDVLAENLVLEATLNEPLLHSVLEEAAAALDRAPATVLDLGSGTGAGTVALAQRFPGARVHALDVSSKLLDHVRAAAVGAGVGERVESHEVDLDGDWPAAVPRNVDLVWSALTLHHVADPAVVLRQIFDSLRPGGAFVLTELTGETVFEPADLGGGGAGLRDRLAELTAAHGHHGGGEWQDLLRDAGFVSVQRHDREFIARADSAEGARYLAIQLRGQRGRLAERLSGEDLAGLNAAIAALDDGASPLSLTSGREVWVAVRPMAG</sequence>
<gene>
    <name evidence="4" type="ORF">B841_00755</name>
</gene>
<dbReference type="InterPro" id="IPR041698">
    <property type="entry name" value="Methyltransf_25"/>
</dbReference>
<dbReference type="InterPro" id="IPR029063">
    <property type="entry name" value="SAM-dependent_MTases_sf"/>
</dbReference>
<dbReference type="PANTHER" id="PTHR43861:SF1">
    <property type="entry name" value="TRANS-ACONITATE 2-METHYLTRANSFERASE"/>
    <property type="match status" value="1"/>
</dbReference>
<dbReference type="KEGG" id="cmd:B841_00755"/>
<dbReference type="PATRIC" id="fig|1224163.3.peg.150"/>
<dbReference type="SUPFAM" id="SSF53335">
    <property type="entry name" value="S-adenosyl-L-methionine-dependent methyltransferases"/>
    <property type="match status" value="1"/>
</dbReference>
<dbReference type="AlphaFoldDB" id="S5SRA9"/>
<dbReference type="CDD" id="cd02440">
    <property type="entry name" value="AdoMet_MTases"/>
    <property type="match status" value="1"/>
</dbReference>
<keyword evidence="5" id="KW-1185">Reference proteome</keyword>
<dbReference type="STRING" id="1224163.B841_00755"/>
<dbReference type="Pfam" id="PF13649">
    <property type="entry name" value="Methyltransf_25"/>
    <property type="match status" value="1"/>
</dbReference>
<dbReference type="PANTHER" id="PTHR43861">
    <property type="entry name" value="TRANS-ACONITATE 2-METHYLTRANSFERASE-RELATED"/>
    <property type="match status" value="1"/>
</dbReference>
<accession>S5SRA9</accession>
<feature type="domain" description="Methyltransferase" evidence="3">
    <location>
        <begin position="53"/>
        <end position="151"/>
    </location>
</feature>
<evidence type="ECO:0000256" key="2">
    <source>
        <dbReference type="ARBA" id="ARBA00022679"/>
    </source>
</evidence>
<keyword evidence="1 4" id="KW-0489">Methyltransferase</keyword>
<dbReference type="Gene3D" id="3.40.50.150">
    <property type="entry name" value="Vaccinia Virus protein VP39"/>
    <property type="match status" value="1"/>
</dbReference>
<reference evidence="4 5" key="1">
    <citation type="submission" date="2012-11" db="EMBL/GenBank/DDBJ databases">
        <title>The complete genome sequence of Corynebacterium maris Coryn-1 (=DSM 45190).</title>
        <authorList>
            <person name="Schaffert L."/>
            <person name="Albersmeier A."/>
            <person name="Kalinowski J."/>
            <person name="Ruckert C."/>
        </authorList>
    </citation>
    <scope>NUCLEOTIDE SEQUENCE [LARGE SCALE GENOMIC DNA]</scope>
    <source>
        <strain evidence="5">Coryn-1</strain>
    </source>
</reference>
<keyword evidence="4" id="KW-0830">Ubiquinone</keyword>